<dbReference type="VEuPathDB" id="FungiDB:FOXG_19092"/>
<evidence type="ECO:0000313" key="2">
    <source>
        <dbReference type="Proteomes" id="UP000009097"/>
    </source>
</evidence>
<dbReference type="Proteomes" id="UP000009097">
    <property type="component" value="Unassembled WGS sequence"/>
</dbReference>
<gene>
    <name evidence="1" type="ORF">FOXG_19092</name>
</gene>
<evidence type="ECO:0000313" key="1">
    <source>
        <dbReference type="EMBL" id="KNB03047.1"/>
    </source>
</evidence>
<dbReference type="OrthoDB" id="10261408at2759"/>
<dbReference type="EMBL" id="DS231701">
    <property type="protein sequence ID" value="KNB03047.1"/>
    <property type="molecule type" value="Genomic_DNA"/>
</dbReference>
<name>A0A0J9WL26_FUSO4</name>
<sequence length="124" mass="14052">MNQPWWAFFDTDLFLDDLVNVTRSYAHYELMATTLPTKFSDEALRIYDAEKDVDTLTTVAATSLMSMTWTTLGKDKAARHLQEDSARMAQRMGLCGEIDDFSFHQLDLSGERVEAAVCATAWES</sequence>
<organism evidence="1 2">
    <name type="scientific">Fusarium oxysporum f. sp. lycopersici (strain 4287 / CBS 123668 / FGSC 9935 / NRRL 34936)</name>
    <name type="common">Fusarium vascular wilt of tomato</name>
    <dbReference type="NCBI Taxonomy" id="426428"/>
    <lineage>
        <taxon>Eukaryota</taxon>
        <taxon>Fungi</taxon>
        <taxon>Dikarya</taxon>
        <taxon>Ascomycota</taxon>
        <taxon>Pezizomycotina</taxon>
        <taxon>Sordariomycetes</taxon>
        <taxon>Hypocreomycetidae</taxon>
        <taxon>Hypocreales</taxon>
        <taxon>Nectriaceae</taxon>
        <taxon>Fusarium</taxon>
        <taxon>Fusarium oxysporum species complex</taxon>
    </lineage>
</organism>
<proteinExistence type="predicted"/>
<dbReference type="RefSeq" id="XP_018241092.1">
    <property type="nucleotide sequence ID" value="XM_018399280.1"/>
</dbReference>
<reference evidence="1" key="1">
    <citation type="submission" date="2007-04" db="EMBL/GenBank/DDBJ databases">
        <authorList>
            <consortium name="The Broad Institute Genome Sequencing Platform"/>
            <person name="Birren B."/>
            <person name="Lander E."/>
            <person name="Galagan J."/>
            <person name="Nusbaum C."/>
            <person name="Devon K."/>
            <person name="Ma L.-J."/>
            <person name="Jaffe D."/>
            <person name="Butler J."/>
            <person name="Alvarez P."/>
            <person name="Gnerre S."/>
            <person name="Grabherr M."/>
            <person name="Kleber M."/>
            <person name="Mauceli E."/>
            <person name="Brockman W."/>
            <person name="MacCallum I.A."/>
            <person name="Young S."/>
            <person name="LaButti K."/>
            <person name="DeCaprio D."/>
            <person name="Crawford M."/>
            <person name="Koehrsen M."/>
            <person name="Engels R."/>
            <person name="Montgomery P."/>
            <person name="Pearson M."/>
            <person name="Howarth C."/>
            <person name="Larson L."/>
            <person name="White J."/>
            <person name="O'Leary S."/>
            <person name="Kodira C."/>
            <person name="Zeng Q."/>
            <person name="Yandava C."/>
            <person name="Alvarado L."/>
            <person name="Kistler C."/>
            <person name="Shim W.-B."/>
            <person name="Kang S."/>
            <person name="Woloshuk C."/>
        </authorList>
    </citation>
    <scope>NUCLEOTIDE SEQUENCE</scope>
    <source>
        <strain evidence="1">4287</strain>
    </source>
</reference>
<dbReference type="AlphaFoldDB" id="A0A0J9WL26"/>
<reference evidence="1" key="2">
    <citation type="journal article" date="2010" name="Nature">
        <title>Comparative genomics reveals mobile pathogenicity chromosomes in Fusarium.</title>
        <authorList>
            <person name="Ma L.J."/>
            <person name="van der Does H.C."/>
            <person name="Borkovich K.A."/>
            <person name="Coleman J.J."/>
            <person name="Daboussi M.J."/>
            <person name="Di Pietro A."/>
            <person name="Dufresne M."/>
            <person name="Freitag M."/>
            <person name="Grabherr M."/>
            <person name="Henrissat B."/>
            <person name="Houterman P.M."/>
            <person name="Kang S."/>
            <person name="Shim W.B."/>
            <person name="Woloshuk C."/>
            <person name="Xie X."/>
            <person name="Xu J.R."/>
            <person name="Antoniw J."/>
            <person name="Baker S.E."/>
            <person name="Bluhm B.H."/>
            <person name="Breakspear A."/>
            <person name="Brown D.W."/>
            <person name="Butchko R.A."/>
            <person name="Chapman S."/>
            <person name="Coulson R."/>
            <person name="Coutinho P.M."/>
            <person name="Danchin E.G."/>
            <person name="Diener A."/>
            <person name="Gale L.R."/>
            <person name="Gardiner D.M."/>
            <person name="Goff S."/>
            <person name="Hammond-Kosack K.E."/>
            <person name="Hilburn K."/>
            <person name="Hua-Van A."/>
            <person name="Jonkers W."/>
            <person name="Kazan K."/>
            <person name="Kodira C.D."/>
            <person name="Koehrsen M."/>
            <person name="Kumar L."/>
            <person name="Lee Y.H."/>
            <person name="Li L."/>
            <person name="Manners J.M."/>
            <person name="Miranda-Saavedra D."/>
            <person name="Mukherjee M."/>
            <person name="Park G."/>
            <person name="Park J."/>
            <person name="Park S.Y."/>
            <person name="Proctor R.H."/>
            <person name="Regev A."/>
            <person name="Ruiz-Roldan M.C."/>
            <person name="Sain D."/>
            <person name="Sakthikumar S."/>
            <person name="Sykes S."/>
            <person name="Schwartz D.C."/>
            <person name="Turgeon B.G."/>
            <person name="Wapinski I."/>
            <person name="Yoder O."/>
            <person name="Young S."/>
            <person name="Zeng Q."/>
            <person name="Zhou S."/>
            <person name="Galagan J."/>
            <person name="Cuomo C.A."/>
            <person name="Kistler H.C."/>
            <person name="Rep M."/>
        </authorList>
    </citation>
    <scope>NUCLEOTIDE SEQUENCE [LARGE SCALE GENOMIC DNA]</scope>
    <source>
        <strain evidence="1">4287</strain>
    </source>
</reference>
<accession>A0A0J9WL26</accession>
<protein>
    <submittedName>
        <fullName evidence="1">Uncharacterized protein</fullName>
    </submittedName>
</protein>
<dbReference type="GeneID" id="28959798"/>
<dbReference type="KEGG" id="fox:FOXG_19092"/>